<keyword evidence="2" id="KW-1185">Reference proteome</keyword>
<reference evidence="1" key="1">
    <citation type="journal article" date="2014" name="Int. J. Syst. Evol. Microbiol.">
        <title>Complete genome sequence of Corynebacterium casei LMG S-19264T (=DSM 44701T), isolated from a smear-ripened cheese.</title>
        <authorList>
            <consortium name="US DOE Joint Genome Institute (JGI-PGF)"/>
            <person name="Walter F."/>
            <person name="Albersmeier A."/>
            <person name="Kalinowski J."/>
            <person name="Ruckert C."/>
        </authorList>
    </citation>
    <scope>NUCLEOTIDE SEQUENCE</scope>
    <source>
        <strain evidence="1">CGMCC 4.7312</strain>
    </source>
</reference>
<dbReference type="EMBL" id="BMNB01000008">
    <property type="protein sequence ID" value="GGM37507.1"/>
    <property type="molecule type" value="Genomic_DNA"/>
</dbReference>
<evidence type="ECO:0000313" key="1">
    <source>
        <dbReference type="EMBL" id="GGM37507.1"/>
    </source>
</evidence>
<protein>
    <submittedName>
        <fullName evidence="1">Uncharacterized protein</fullName>
    </submittedName>
</protein>
<accession>A0A917TU08</accession>
<dbReference type="Proteomes" id="UP000608890">
    <property type="component" value="Unassembled WGS sequence"/>
</dbReference>
<dbReference type="RefSeq" id="WP_189043279.1">
    <property type="nucleotide sequence ID" value="NZ_BMNB01000008.1"/>
</dbReference>
<comment type="caution">
    <text evidence="1">The sequence shown here is derived from an EMBL/GenBank/DDBJ whole genome shotgun (WGS) entry which is preliminary data.</text>
</comment>
<sequence length="141" mass="15188">MINPGLPTYIRTLVRGDHAANDVVEAKLDAEGWDGLPRYLASVFFLAVDRRFGETAGRAEIITFVGELRAGLADGGPEINAEAAEQLIMSIIDPSLDYSTSQEMIGRIQAVTVQKILTEENLSDADLDALLAEAVSLSSRP</sequence>
<organism evidence="1 2">
    <name type="scientific">Micromonospora sonchi</name>
    <dbReference type="NCBI Taxonomy" id="1763543"/>
    <lineage>
        <taxon>Bacteria</taxon>
        <taxon>Bacillati</taxon>
        <taxon>Actinomycetota</taxon>
        <taxon>Actinomycetes</taxon>
        <taxon>Micromonosporales</taxon>
        <taxon>Micromonosporaceae</taxon>
        <taxon>Micromonospora</taxon>
    </lineage>
</organism>
<proteinExistence type="predicted"/>
<dbReference type="AlphaFoldDB" id="A0A917TU08"/>
<reference evidence="1" key="2">
    <citation type="submission" date="2020-09" db="EMBL/GenBank/DDBJ databases">
        <authorList>
            <person name="Sun Q."/>
            <person name="Zhou Y."/>
        </authorList>
    </citation>
    <scope>NUCLEOTIDE SEQUENCE</scope>
    <source>
        <strain evidence="1">CGMCC 4.7312</strain>
    </source>
</reference>
<evidence type="ECO:0000313" key="2">
    <source>
        <dbReference type="Proteomes" id="UP000608890"/>
    </source>
</evidence>
<name>A0A917TU08_9ACTN</name>
<gene>
    <name evidence="1" type="ORF">GCM10011608_22640</name>
</gene>